<evidence type="ECO:0000256" key="1">
    <source>
        <dbReference type="ARBA" id="ARBA00043985"/>
    </source>
</evidence>
<accession>A0A2N6CSA9</accession>
<evidence type="ECO:0000313" key="4">
    <source>
        <dbReference type="Proteomes" id="UP000235015"/>
    </source>
</evidence>
<feature type="coiled-coil region" evidence="2">
    <location>
        <begin position="101"/>
        <end position="135"/>
    </location>
</feature>
<reference evidence="3 4" key="1">
    <citation type="submission" date="2017-11" db="EMBL/GenBank/DDBJ databases">
        <title>Genome-resolved metagenomics identifies genetic mobility, metabolic interactions, and unexpected diversity in perchlorate-reducing communities.</title>
        <authorList>
            <person name="Barnum T.P."/>
            <person name="Figueroa I.A."/>
            <person name="Carlstrom C.I."/>
            <person name="Lucas L.N."/>
            <person name="Engelbrektson A.L."/>
            <person name="Coates J.D."/>
        </authorList>
    </citation>
    <scope>NUCLEOTIDE SEQUENCE [LARGE SCALE GENOMIC DNA]</scope>
    <source>
        <strain evidence="3">BM301</strain>
    </source>
</reference>
<gene>
    <name evidence="3" type="ORF">C0630_18900</name>
</gene>
<dbReference type="Pfam" id="PF04012">
    <property type="entry name" value="PspA_IM30"/>
    <property type="match status" value="1"/>
</dbReference>
<comment type="similarity">
    <text evidence="1">Belongs to the PspA/Vipp/IM30 family.</text>
</comment>
<name>A0A2N6CSA9_9GAMM</name>
<evidence type="ECO:0000313" key="3">
    <source>
        <dbReference type="EMBL" id="PLX59958.1"/>
    </source>
</evidence>
<dbReference type="Proteomes" id="UP000235015">
    <property type="component" value="Unassembled WGS sequence"/>
</dbReference>
<organism evidence="3 4">
    <name type="scientific">Sedimenticola selenatireducens</name>
    <dbReference type="NCBI Taxonomy" id="191960"/>
    <lineage>
        <taxon>Bacteria</taxon>
        <taxon>Pseudomonadati</taxon>
        <taxon>Pseudomonadota</taxon>
        <taxon>Gammaproteobacteria</taxon>
        <taxon>Chromatiales</taxon>
        <taxon>Sedimenticolaceae</taxon>
        <taxon>Sedimenticola</taxon>
    </lineage>
</organism>
<keyword evidence="2" id="KW-0175">Coiled coil</keyword>
<proteinExistence type="inferred from homology"/>
<comment type="caution">
    <text evidence="3">The sequence shown here is derived from an EMBL/GenBank/DDBJ whole genome shotgun (WGS) entry which is preliminary data.</text>
</comment>
<sequence length="178" mass="20698">MALINRLTRLFRADMHAVLDRIEEPDLLLKQAIREMEAAFAGDEQRSRLLKHELTQLSGRLQTCNNKLAGMDEELDICFQSDQEELTKNLIRKKLELVRFTDQLELRRNSLQQTLVDLTQRLNENRTQLESLRQKAQLLAVDSSDSSESDVREPAAIHIDEADVEIAFLREKQRRSRS</sequence>
<dbReference type="EMBL" id="PKUN01000030">
    <property type="protein sequence ID" value="PLX59958.1"/>
    <property type="molecule type" value="Genomic_DNA"/>
</dbReference>
<protein>
    <recommendedName>
        <fullName evidence="5">PspA/IM30 family protein</fullName>
    </recommendedName>
</protein>
<dbReference type="STRING" id="1111735.GCA_000428045_02232"/>
<dbReference type="RefSeq" id="WP_273440979.1">
    <property type="nucleotide sequence ID" value="NZ_PKUN01000030.1"/>
</dbReference>
<dbReference type="AlphaFoldDB" id="A0A2N6CSA9"/>
<evidence type="ECO:0000256" key="2">
    <source>
        <dbReference type="SAM" id="Coils"/>
    </source>
</evidence>
<dbReference type="InterPro" id="IPR007157">
    <property type="entry name" value="PspA_VIPP1"/>
</dbReference>
<evidence type="ECO:0008006" key="5">
    <source>
        <dbReference type="Google" id="ProtNLM"/>
    </source>
</evidence>